<accession>A0A9R1CZ53</accession>
<evidence type="ECO:0000256" key="1">
    <source>
        <dbReference type="ARBA" id="ARBA00004442"/>
    </source>
</evidence>
<evidence type="ECO:0000313" key="10">
    <source>
        <dbReference type="Proteomes" id="UP000825483"/>
    </source>
</evidence>
<evidence type="ECO:0000259" key="8">
    <source>
        <dbReference type="Pfam" id="PF14322"/>
    </source>
</evidence>
<organism evidence="9 10">
    <name type="scientific">Prevotella lacticifex</name>
    <dbReference type="NCBI Taxonomy" id="2854755"/>
    <lineage>
        <taxon>Bacteria</taxon>
        <taxon>Pseudomonadati</taxon>
        <taxon>Bacteroidota</taxon>
        <taxon>Bacteroidia</taxon>
        <taxon>Bacteroidales</taxon>
        <taxon>Prevotellaceae</taxon>
        <taxon>Prevotella</taxon>
    </lineage>
</organism>
<dbReference type="GeneID" id="72466312"/>
<comment type="caution">
    <text evidence="9">The sequence shown here is derived from an EMBL/GenBank/DDBJ whole genome shotgun (WGS) entry which is preliminary data.</text>
</comment>
<dbReference type="Pfam" id="PF14322">
    <property type="entry name" value="SusD-like_3"/>
    <property type="match status" value="1"/>
</dbReference>
<evidence type="ECO:0000256" key="5">
    <source>
        <dbReference type="ARBA" id="ARBA00023237"/>
    </source>
</evidence>
<keyword evidence="5" id="KW-0998">Cell outer membrane</keyword>
<evidence type="ECO:0008006" key="11">
    <source>
        <dbReference type="Google" id="ProtNLM"/>
    </source>
</evidence>
<dbReference type="Pfam" id="PF07980">
    <property type="entry name" value="SusD_RagB"/>
    <property type="match status" value="1"/>
</dbReference>
<dbReference type="InterPro" id="IPR033985">
    <property type="entry name" value="SusD-like_N"/>
</dbReference>
<gene>
    <name evidence="9" type="ORF">PRLR5076_24940</name>
</gene>
<feature type="signal peptide" evidence="6">
    <location>
        <begin position="1"/>
        <end position="18"/>
    </location>
</feature>
<evidence type="ECO:0000259" key="7">
    <source>
        <dbReference type="Pfam" id="PF07980"/>
    </source>
</evidence>
<sequence>MKKIYLLAATAITAFSLASCGINDVENYGEIASGNFPASEADADAALAGIYQNLNAVNANPQESFLYYAQLASDDDLGGGGVNDKLMQAEDLLCSYNANMTNDFYVQRYEGISRANTLIQSLQGSSVLSDEKKAQTLGEAKFLRAFYYYELSSMYGNVPLRVEPGGQDIKQGDILDVWKQILMDLRDASRDMPAKRRSDGHVDKYTAEAMLGRAWLFYSGFFCNGTTIADETSTTYNPLTSCDLPDGTTLTKQDVIGYIDDCVDNSGYSLVSDFRNLWAYTNRCTAPDYPYTNEPVMGKAHDGVTDSIVGYKAKPGIKWVEDDLNKGVDNNPESMFAIKFNKFASWSTTIGYANGYALHFGVRGGQDYSKTFPFGQGWGAGPVAPNLVNDWKATEPNDMRLKATVADVNDKDEMPDYTRGGWADFVQETDYYAKKWAPITAKNADVKGGYSCTFENVMYPGNWDVSGVENMQLGSIHDLVLIRFADVLLMQSELKEDVAGINHVRERAGLPPIGSYSLTALQNERRWELACEGIRWNDLRRWHIAAAALQKQNGQKIYYCGQEDTNTPHNGGYAARYNATAGFQKMPEDQVSIGTVVQNEGWTTAESEYQGWK</sequence>
<evidence type="ECO:0000313" key="9">
    <source>
        <dbReference type="EMBL" id="GJG59643.1"/>
    </source>
</evidence>
<evidence type="ECO:0000256" key="4">
    <source>
        <dbReference type="ARBA" id="ARBA00023136"/>
    </source>
</evidence>
<comment type="similarity">
    <text evidence="2">Belongs to the SusD family.</text>
</comment>
<keyword evidence="10" id="KW-1185">Reference proteome</keyword>
<dbReference type="InterPro" id="IPR011990">
    <property type="entry name" value="TPR-like_helical_dom_sf"/>
</dbReference>
<dbReference type="RefSeq" id="WP_223925138.1">
    <property type="nucleotide sequence ID" value="NZ_BPTU01000002.1"/>
</dbReference>
<dbReference type="Gene3D" id="1.25.40.390">
    <property type="match status" value="1"/>
</dbReference>
<dbReference type="AlphaFoldDB" id="A0A9R1CZ53"/>
<feature type="chain" id="PRO_5040254917" description="RagB/SusD family nutrient uptake outer membrane protein" evidence="6">
    <location>
        <begin position="19"/>
        <end position="613"/>
    </location>
</feature>
<name>A0A9R1CZ53_9BACT</name>
<feature type="domain" description="SusD-like N-terminal" evidence="8">
    <location>
        <begin position="40"/>
        <end position="215"/>
    </location>
</feature>
<proteinExistence type="inferred from homology"/>
<dbReference type="SUPFAM" id="SSF48452">
    <property type="entry name" value="TPR-like"/>
    <property type="match status" value="1"/>
</dbReference>
<feature type="domain" description="RagB/SusD" evidence="7">
    <location>
        <begin position="377"/>
        <end position="602"/>
    </location>
</feature>
<reference evidence="9" key="1">
    <citation type="journal article" date="2022" name="Int. J. Syst. Evol. Microbiol.">
        <title>Prevotella lacticifex sp. nov., isolated from the rumen of cows.</title>
        <authorList>
            <person name="Shinkai T."/>
            <person name="Ikeyama N."/>
            <person name="Kumagai M."/>
            <person name="Ohmori H."/>
            <person name="Sakamoto M."/>
            <person name="Ohkuma M."/>
            <person name="Mitsumori M."/>
        </authorList>
    </citation>
    <scope>NUCLEOTIDE SEQUENCE</scope>
    <source>
        <strain evidence="9">R5076</strain>
    </source>
</reference>
<keyword evidence="3 6" id="KW-0732">Signal</keyword>
<evidence type="ECO:0000256" key="6">
    <source>
        <dbReference type="SAM" id="SignalP"/>
    </source>
</evidence>
<dbReference type="Proteomes" id="UP000825483">
    <property type="component" value="Unassembled WGS sequence"/>
</dbReference>
<comment type="subcellular location">
    <subcellularLocation>
        <location evidence="1">Cell outer membrane</location>
    </subcellularLocation>
</comment>
<evidence type="ECO:0000256" key="3">
    <source>
        <dbReference type="ARBA" id="ARBA00022729"/>
    </source>
</evidence>
<dbReference type="EMBL" id="BPUB01000002">
    <property type="protein sequence ID" value="GJG59643.1"/>
    <property type="molecule type" value="Genomic_DNA"/>
</dbReference>
<dbReference type="GO" id="GO:0009279">
    <property type="term" value="C:cell outer membrane"/>
    <property type="evidence" value="ECO:0007669"/>
    <property type="project" value="UniProtKB-SubCell"/>
</dbReference>
<keyword evidence="4" id="KW-0472">Membrane</keyword>
<evidence type="ECO:0000256" key="2">
    <source>
        <dbReference type="ARBA" id="ARBA00006275"/>
    </source>
</evidence>
<protein>
    <recommendedName>
        <fullName evidence="11">RagB/SusD family nutrient uptake outer membrane protein</fullName>
    </recommendedName>
</protein>
<dbReference type="PROSITE" id="PS51257">
    <property type="entry name" value="PROKAR_LIPOPROTEIN"/>
    <property type="match status" value="1"/>
</dbReference>
<dbReference type="InterPro" id="IPR012944">
    <property type="entry name" value="SusD_RagB_dom"/>
</dbReference>